<organism evidence="1">
    <name type="scientific">Anguilla anguilla</name>
    <name type="common">European freshwater eel</name>
    <name type="synonym">Muraena anguilla</name>
    <dbReference type="NCBI Taxonomy" id="7936"/>
    <lineage>
        <taxon>Eukaryota</taxon>
        <taxon>Metazoa</taxon>
        <taxon>Chordata</taxon>
        <taxon>Craniata</taxon>
        <taxon>Vertebrata</taxon>
        <taxon>Euteleostomi</taxon>
        <taxon>Actinopterygii</taxon>
        <taxon>Neopterygii</taxon>
        <taxon>Teleostei</taxon>
        <taxon>Anguilliformes</taxon>
        <taxon>Anguillidae</taxon>
        <taxon>Anguilla</taxon>
    </lineage>
</organism>
<accession>A0A0E9Q5D9</accession>
<protein>
    <submittedName>
        <fullName evidence="1">Uncharacterized protein</fullName>
    </submittedName>
</protein>
<dbReference type="EMBL" id="GBXM01096456">
    <property type="protein sequence ID" value="JAH12121.1"/>
    <property type="molecule type" value="Transcribed_RNA"/>
</dbReference>
<reference evidence="1" key="2">
    <citation type="journal article" date="2015" name="Fish Shellfish Immunol.">
        <title>Early steps in the European eel (Anguilla anguilla)-Vibrio vulnificus interaction in the gills: Role of the RtxA13 toxin.</title>
        <authorList>
            <person name="Callol A."/>
            <person name="Pajuelo D."/>
            <person name="Ebbesson L."/>
            <person name="Teles M."/>
            <person name="MacKenzie S."/>
            <person name="Amaro C."/>
        </authorList>
    </citation>
    <scope>NUCLEOTIDE SEQUENCE</scope>
</reference>
<dbReference type="AlphaFoldDB" id="A0A0E9Q5D9"/>
<reference evidence="1" key="1">
    <citation type="submission" date="2014-11" db="EMBL/GenBank/DDBJ databases">
        <authorList>
            <person name="Amaro Gonzalez C."/>
        </authorList>
    </citation>
    <scope>NUCLEOTIDE SEQUENCE</scope>
</reference>
<sequence length="34" mass="3714">MGAAESRRNCRQGGVDRCPARTFISFGGERKRGS</sequence>
<evidence type="ECO:0000313" key="1">
    <source>
        <dbReference type="EMBL" id="JAH12121.1"/>
    </source>
</evidence>
<name>A0A0E9Q5D9_ANGAN</name>
<proteinExistence type="predicted"/>